<dbReference type="InterPro" id="IPR008139">
    <property type="entry name" value="SaposinB_dom"/>
</dbReference>
<accession>A0A2A2LDS9</accession>
<keyword evidence="1" id="KW-1015">Disulfide bond</keyword>
<feature type="region of interest" description="Disordered" evidence="2">
    <location>
        <begin position="1"/>
        <end position="23"/>
    </location>
</feature>
<keyword evidence="5" id="KW-1185">Reference proteome</keyword>
<proteinExistence type="predicted"/>
<dbReference type="EMBL" id="LIAE01006856">
    <property type="protein sequence ID" value="PAV84396.1"/>
    <property type="molecule type" value="Genomic_DNA"/>
</dbReference>
<dbReference type="Proteomes" id="UP000218231">
    <property type="component" value="Unassembled WGS sequence"/>
</dbReference>
<dbReference type="InterPro" id="IPR011001">
    <property type="entry name" value="Saposin-like"/>
</dbReference>
<dbReference type="Gene3D" id="1.10.225.10">
    <property type="entry name" value="Saposin-like"/>
    <property type="match status" value="1"/>
</dbReference>
<evidence type="ECO:0000259" key="3">
    <source>
        <dbReference type="PROSITE" id="PS50015"/>
    </source>
</evidence>
<feature type="compositionally biased region" description="Basic and acidic residues" evidence="2">
    <location>
        <begin position="38"/>
        <end position="60"/>
    </location>
</feature>
<evidence type="ECO:0000313" key="4">
    <source>
        <dbReference type="EMBL" id="PAV84396.1"/>
    </source>
</evidence>
<name>A0A2A2LDS9_9BILA</name>
<feature type="compositionally biased region" description="Low complexity" evidence="2">
    <location>
        <begin position="1"/>
        <end position="17"/>
    </location>
</feature>
<feature type="domain" description="Saposin B-type" evidence="3">
    <location>
        <begin position="116"/>
        <end position="192"/>
    </location>
</feature>
<evidence type="ECO:0000256" key="1">
    <source>
        <dbReference type="ARBA" id="ARBA00023157"/>
    </source>
</evidence>
<dbReference type="SMART" id="SM00741">
    <property type="entry name" value="SapB"/>
    <property type="match status" value="1"/>
</dbReference>
<organism evidence="4 5">
    <name type="scientific">Diploscapter pachys</name>
    <dbReference type="NCBI Taxonomy" id="2018661"/>
    <lineage>
        <taxon>Eukaryota</taxon>
        <taxon>Metazoa</taxon>
        <taxon>Ecdysozoa</taxon>
        <taxon>Nematoda</taxon>
        <taxon>Chromadorea</taxon>
        <taxon>Rhabditida</taxon>
        <taxon>Rhabditina</taxon>
        <taxon>Rhabditomorpha</taxon>
        <taxon>Rhabditoidea</taxon>
        <taxon>Rhabditidae</taxon>
        <taxon>Diploscapter</taxon>
    </lineage>
</organism>
<gene>
    <name evidence="4" type="ORF">WR25_20160</name>
</gene>
<dbReference type="AlphaFoldDB" id="A0A2A2LDS9"/>
<evidence type="ECO:0000256" key="2">
    <source>
        <dbReference type="SAM" id="MobiDB-lite"/>
    </source>
</evidence>
<sequence length="192" mass="21785">MIAPEPETIYPPIEAETPIPPELQYELERDRLIKIEMERNTNIKRGEDQSSSSDKNDRIGHKNVMPGENFMTTRRPLPQPQTAPIHVVVPEEEIDVPIEVSRSKPQPNIENTVDDKRVTCAFCERMLENARNYAVTSKTDITTFANTACASLPKGRQSDQCYQLADKKIADLAKFVDQQVVEALWCAELNQC</sequence>
<reference evidence="4 5" key="1">
    <citation type="journal article" date="2017" name="Curr. Biol.">
        <title>Genome architecture and evolution of a unichromosomal asexual nematode.</title>
        <authorList>
            <person name="Fradin H."/>
            <person name="Zegar C."/>
            <person name="Gutwein M."/>
            <person name="Lucas J."/>
            <person name="Kovtun M."/>
            <person name="Corcoran D."/>
            <person name="Baugh L.R."/>
            <person name="Kiontke K."/>
            <person name="Gunsalus K."/>
            <person name="Fitch D.H."/>
            <person name="Piano F."/>
        </authorList>
    </citation>
    <scope>NUCLEOTIDE SEQUENCE [LARGE SCALE GENOMIC DNA]</scope>
    <source>
        <strain evidence="4">PF1309</strain>
    </source>
</reference>
<protein>
    <recommendedName>
        <fullName evidence="3">Saposin B-type domain-containing protein</fullName>
    </recommendedName>
</protein>
<feature type="region of interest" description="Disordered" evidence="2">
    <location>
        <begin position="38"/>
        <end position="80"/>
    </location>
</feature>
<comment type="caution">
    <text evidence="4">The sequence shown here is derived from an EMBL/GenBank/DDBJ whole genome shotgun (WGS) entry which is preliminary data.</text>
</comment>
<dbReference type="PROSITE" id="PS50015">
    <property type="entry name" value="SAP_B"/>
    <property type="match status" value="1"/>
</dbReference>
<evidence type="ECO:0000313" key="5">
    <source>
        <dbReference type="Proteomes" id="UP000218231"/>
    </source>
</evidence>
<dbReference type="STRING" id="2018661.A0A2A2LDS9"/>
<dbReference type="SUPFAM" id="SSF47862">
    <property type="entry name" value="Saposin"/>
    <property type="match status" value="1"/>
</dbReference>
<dbReference type="OrthoDB" id="5803636at2759"/>